<protein>
    <recommendedName>
        <fullName evidence="2">Beta-lactamase-related domain-containing protein</fullName>
    </recommendedName>
</protein>
<keyword evidence="1" id="KW-1133">Transmembrane helix</keyword>
<comment type="caution">
    <text evidence="3">The sequence shown here is derived from an EMBL/GenBank/DDBJ whole genome shotgun (WGS) entry which is preliminary data.</text>
</comment>
<reference evidence="3" key="1">
    <citation type="journal article" date="2014" name="Front. Microbiol.">
        <title>High frequency of phylogenetically diverse reductive dehalogenase-homologous genes in deep subseafloor sedimentary metagenomes.</title>
        <authorList>
            <person name="Kawai M."/>
            <person name="Futagami T."/>
            <person name="Toyoda A."/>
            <person name="Takaki Y."/>
            <person name="Nishi S."/>
            <person name="Hori S."/>
            <person name="Arai W."/>
            <person name="Tsubouchi T."/>
            <person name="Morono Y."/>
            <person name="Uchiyama I."/>
            <person name="Ito T."/>
            <person name="Fujiyama A."/>
            <person name="Inagaki F."/>
            <person name="Takami H."/>
        </authorList>
    </citation>
    <scope>NUCLEOTIDE SEQUENCE</scope>
    <source>
        <strain evidence="3">Expedition CK06-06</strain>
    </source>
</reference>
<name>X1AF32_9ZZZZ</name>
<dbReference type="Pfam" id="PF00144">
    <property type="entry name" value="Beta-lactamase"/>
    <property type="match status" value="1"/>
</dbReference>
<keyword evidence="1" id="KW-0812">Transmembrane</keyword>
<dbReference type="PANTHER" id="PTHR43283:SF7">
    <property type="entry name" value="BETA-LACTAMASE-RELATED DOMAIN-CONTAINING PROTEIN"/>
    <property type="match status" value="1"/>
</dbReference>
<dbReference type="InterPro" id="IPR001466">
    <property type="entry name" value="Beta-lactam-related"/>
</dbReference>
<evidence type="ECO:0000256" key="1">
    <source>
        <dbReference type="SAM" id="Phobius"/>
    </source>
</evidence>
<feature type="non-terminal residue" evidence="3">
    <location>
        <position position="1"/>
    </location>
</feature>
<organism evidence="3">
    <name type="scientific">marine sediment metagenome</name>
    <dbReference type="NCBI Taxonomy" id="412755"/>
    <lineage>
        <taxon>unclassified sequences</taxon>
        <taxon>metagenomes</taxon>
        <taxon>ecological metagenomes</taxon>
    </lineage>
</organism>
<dbReference type="EMBL" id="BART01004924">
    <property type="protein sequence ID" value="GAG58706.1"/>
    <property type="molecule type" value="Genomic_DNA"/>
</dbReference>
<feature type="domain" description="Beta-lactamase-related" evidence="2">
    <location>
        <begin position="1"/>
        <end position="136"/>
    </location>
</feature>
<proteinExistence type="predicted"/>
<feature type="transmembrane region" description="Helical" evidence="1">
    <location>
        <begin position="174"/>
        <end position="194"/>
    </location>
</feature>
<dbReference type="Gene3D" id="3.40.710.10">
    <property type="entry name" value="DD-peptidase/beta-lactamase superfamily"/>
    <property type="match status" value="1"/>
</dbReference>
<accession>X1AF32</accession>
<dbReference type="SUPFAM" id="SSF56601">
    <property type="entry name" value="beta-lactamase/transpeptidase-like"/>
    <property type="match status" value="1"/>
</dbReference>
<evidence type="ECO:0000259" key="2">
    <source>
        <dbReference type="Pfam" id="PF00144"/>
    </source>
</evidence>
<evidence type="ECO:0000313" key="3">
    <source>
        <dbReference type="EMBL" id="GAG58706.1"/>
    </source>
</evidence>
<dbReference type="InterPro" id="IPR012338">
    <property type="entry name" value="Beta-lactam/transpept-like"/>
</dbReference>
<gene>
    <name evidence="3" type="ORF">S01H4_11896</name>
</gene>
<dbReference type="AlphaFoldDB" id="X1AF32"/>
<keyword evidence="1" id="KW-0472">Membrane</keyword>
<dbReference type="InterPro" id="IPR050789">
    <property type="entry name" value="Diverse_Enzym_Activities"/>
</dbReference>
<dbReference type="PANTHER" id="PTHR43283">
    <property type="entry name" value="BETA-LACTAMASE-RELATED"/>
    <property type="match status" value="1"/>
</dbReference>
<sequence length="228" mass="26373">LSHILYRATGMTPLQFADEYLFGPLGITTVYWLADRFGVECMSGALYLTPREMIKIAHLMLNNGSWNGDQVVSEDWVDYSTSQIVEQPYHDITPGYGYLWWISPEFGFYCAQGRFGQRIFIIPEYNIVLAFTCHINDWLIQPWDYFIEKFIIPAVLENNTQTSTSTETSETTDLPIYSILLFSTVGIGVIIIAWKQQSLRRFFKRSNYCSIKIPNPNCMVRQSNCLLR</sequence>